<dbReference type="AlphaFoldDB" id="A0A5B2TXV8"/>
<gene>
    <name evidence="1" type="ORF">F0361_04110</name>
</gene>
<dbReference type="EMBL" id="VUOE01000001">
    <property type="protein sequence ID" value="KAA2218818.1"/>
    <property type="molecule type" value="Genomic_DNA"/>
</dbReference>
<evidence type="ECO:0000313" key="1">
    <source>
        <dbReference type="EMBL" id="KAA2218818.1"/>
    </source>
</evidence>
<comment type="caution">
    <text evidence="1">The sequence shown here is derived from an EMBL/GenBank/DDBJ whole genome shotgun (WGS) entry which is preliminary data.</text>
</comment>
<name>A0A5B2TXV8_9FLAO</name>
<evidence type="ECO:0000313" key="2">
    <source>
        <dbReference type="Proteomes" id="UP000323188"/>
    </source>
</evidence>
<proteinExistence type="predicted"/>
<reference evidence="1 2" key="1">
    <citation type="submission" date="2019-09" db="EMBL/GenBank/DDBJ databases">
        <authorList>
            <person name="Khan S.A."/>
            <person name="Jeon C.O."/>
            <person name="Chun B.H."/>
            <person name="Jeong S.E."/>
        </authorList>
    </citation>
    <scope>NUCLEOTIDE SEQUENCE [LARGE SCALE GENOMIC DNA]</scope>
    <source>
        <strain evidence="1 2">KCTC 42508</strain>
    </source>
</reference>
<dbReference type="Proteomes" id="UP000323188">
    <property type="component" value="Unassembled WGS sequence"/>
</dbReference>
<organism evidence="1 2">
    <name type="scientific">Maribacter flavus</name>
    <dbReference type="NCBI Taxonomy" id="1658664"/>
    <lineage>
        <taxon>Bacteria</taxon>
        <taxon>Pseudomonadati</taxon>
        <taxon>Bacteroidota</taxon>
        <taxon>Flavobacteriia</taxon>
        <taxon>Flavobacteriales</taxon>
        <taxon>Flavobacteriaceae</taxon>
        <taxon>Maribacter</taxon>
    </lineage>
</organism>
<dbReference type="RefSeq" id="WP_154917332.1">
    <property type="nucleotide sequence ID" value="NZ_VUOE01000001.1"/>
</dbReference>
<sequence>MKLKLVTFLLVITTLLFGITAGVLYTLIDSYEKTICDRELTINSYKRVIDAMGRSNTISLDQLKTELTIDFYLDEKSYNDYSNEYYFVIHPKNEEVNRNENIDFMGLQLVFDYQQKLKTIYLYKP</sequence>
<accession>A0A5B2TXV8</accession>
<protein>
    <submittedName>
        <fullName evidence="1">Uncharacterized protein</fullName>
    </submittedName>
</protein>